<dbReference type="SUPFAM" id="SSF52540">
    <property type="entry name" value="P-loop containing nucleoside triphosphate hydrolases"/>
    <property type="match status" value="1"/>
</dbReference>
<evidence type="ECO:0000259" key="4">
    <source>
        <dbReference type="Pfam" id="PF00685"/>
    </source>
</evidence>
<feature type="transmembrane region" description="Helical" evidence="3">
    <location>
        <begin position="27"/>
        <end position="48"/>
    </location>
</feature>
<keyword evidence="3" id="KW-0812">Transmembrane</keyword>
<evidence type="ECO:0000256" key="3">
    <source>
        <dbReference type="SAM" id="Phobius"/>
    </source>
</evidence>
<dbReference type="Pfam" id="PF00685">
    <property type="entry name" value="Sulfotransfer_1"/>
    <property type="match status" value="1"/>
</dbReference>
<feature type="domain" description="Sulfotransferase" evidence="4">
    <location>
        <begin position="154"/>
        <end position="365"/>
    </location>
</feature>
<evidence type="ECO:0000256" key="1">
    <source>
        <dbReference type="ARBA" id="ARBA00022679"/>
    </source>
</evidence>
<dbReference type="GeneID" id="100377679"/>
<proteinExistence type="predicted"/>
<reference evidence="6" key="1">
    <citation type="submission" date="2025-08" db="UniProtKB">
        <authorList>
            <consortium name="RefSeq"/>
        </authorList>
    </citation>
    <scope>IDENTIFICATION</scope>
    <source>
        <tissue evidence="6">Testes</tissue>
    </source>
</reference>
<dbReference type="RefSeq" id="XP_006818725.1">
    <property type="nucleotide sequence ID" value="XM_006818662.1"/>
</dbReference>
<dbReference type="Gene3D" id="3.40.50.300">
    <property type="entry name" value="P-loop containing nucleotide triphosphate hydrolases"/>
    <property type="match status" value="1"/>
</dbReference>
<dbReference type="InterPro" id="IPR037359">
    <property type="entry name" value="NST/OST"/>
</dbReference>
<dbReference type="PANTHER" id="PTHR10605">
    <property type="entry name" value="HEPARAN SULFATE SULFOTRANSFERASE"/>
    <property type="match status" value="1"/>
</dbReference>
<accession>A0ABM0MFD4</accession>
<organism evidence="5 6">
    <name type="scientific">Saccoglossus kowalevskii</name>
    <name type="common">Acorn worm</name>
    <dbReference type="NCBI Taxonomy" id="10224"/>
    <lineage>
        <taxon>Eukaryota</taxon>
        <taxon>Metazoa</taxon>
        <taxon>Hemichordata</taxon>
        <taxon>Enteropneusta</taxon>
        <taxon>Harrimaniidae</taxon>
        <taxon>Saccoglossus</taxon>
    </lineage>
</organism>
<evidence type="ECO:0000313" key="6">
    <source>
        <dbReference type="RefSeq" id="XP_006818725.1"/>
    </source>
</evidence>
<dbReference type="InterPro" id="IPR000863">
    <property type="entry name" value="Sulfotransferase_dom"/>
</dbReference>
<gene>
    <name evidence="6" type="primary">LOC100377679</name>
</gene>
<keyword evidence="5" id="KW-1185">Reference proteome</keyword>
<sequence length="415" mass="48598">MVPNTSEEGISQYFDAGCFTVLFAKRFFVAVFTITSIFFVLLFNTWAYPDLAPRSVVDTGTNCLCQERREVFESPRLGELNGEMDVDSNITNQHINSTMPLDIKPTWEASHNATAYYQERRKHSCYYPINPVSMFSKTVPSKEFKEKGCKKRLPEVVIAGMRKCGTGTLMNFLNLHPNIAITNHEIHYFDNNYDHHGDTEWYREQMQYSSKTQIPIEKTPTYFFRPYDAPMQMTRTLTDKVKIIVILCDPVRRAVSDYLEFVRKFDQSSLGNIYSRKYLAETFEESVIDNRNEIQVYNEIVDVGIYVKYVHRWQEYFSFEQLLFLDGDQFKKEPTTELRRVEIFLGLEPEHFYLDEDKGFFCASFPQPSCMNASKGRSHPDVDPDVLKQLCEFYRPFDDALVRTTNREFSWIGKC</sequence>
<dbReference type="InterPro" id="IPR027417">
    <property type="entry name" value="P-loop_NTPase"/>
</dbReference>
<evidence type="ECO:0000313" key="5">
    <source>
        <dbReference type="Proteomes" id="UP000694865"/>
    </source>
</evidence>
<dbReference type="Proteomes" id="UP000694865">
    <property type="component" value="Unplaced"/>
</dbReference>
<dbReference type="PANTHER" id="PTHR10605:SF65">
    <property type="entry name" value="GH20068P"/>
    <property type="match status" value="1"/>
</dbReference>
<evidence type="ECO:0000256" key="2">
    <source>
        <dbReference type="ARBA" id="ARBA00023180"/>
    </source>
</evidence>
<keyword evidence="2" id="KW-0325">Glycoprotein</keyword>
<name>A0ABM0MFD4_SACKO</name>
<keyword evidence="1" id="KW-0808">Transferase</keyword>
<keyword evidence="3" id="KW-1133">Transmembrane helix</keyword>
<keyword evidence="3" id="KW-0472">Membrane</keyword>
<protein>
    <submittedName>
        <fullName evidence="6">Heparan sulfate glucosamine 3-O-sulfotransferase 3B1-like</fullName>
    </submittedName>
</protein>